<evidence type="ECO:0008006" key="4">
    <source>
        <dbReference type="Google" id="ProtNLM"/>
    </source>
</evidence>
<reference evidence="2 3" key="1">
    <citation type="submission" date="2016-10" db="EMBL/GenBank/DDBJ databases">
        <title>Complete Genome Sequence of the Nonylphenol-Degrading Bacterium Sphingobium cloacae JCM 10874T.</title>
        <authorList>
            <person name="Ootsuka M."/>
            <person name="Nishizawa T."/>
            <person name="Ohta H."/>
        </authorList>
    </citation>
    <scope>NUCLEOTIDE SEQUENCE [LARGE SCALE GENOMIC DNA]</scope>
    <source>
        <strain evidence="2 3">JCM 10874</strain>
    </source>
</reference>
<dbReference type="SUPFAM" id="SSF55874">
    <property type="entry name" value="ATPase domain of HSP90 chaperone/DNA topoisomerase II/histidine kinase"/>
    <property type="match status" value="1"/>
</dbReference>
<organism evidence="2 3">
    <name type="scientific">Sphingobium cloacae</name>
    <dbReference type="NCBI Taxonomy" id="120107"/>
    <lineage>
        <taxon>Bacteria</taxon>
        <taxon>Pseudomonadati</taxon>
        <taxon>Pseudomonadota</taxon>
        <taxon>Alphaproteobacteria</taxon>
        <taxon>Sphingomonadales</taxon>
        <taxon>Sphingomonadaceae</taxon>
        <taxon>Sphingobium</taxon>
    </lineage>
</organism>
<name>A0A1E1EY19_9SPHN</name>
<evidence type="ECO:0000256" key="1">
    <source>
        <dbReference type="SAM" id="MobiDB-lite"/>
    </source>
</evidence>
<feature type="compositionally biased region" description="Low complexity" evidence="1">
    <location>
        <begin position="1"/>
        <end position="17"/>
    </location>
</feature>
<evidence type="ECO:0000313" key="2">
    <source>
        <dbReference type="EMBL" id="BAV63150.1"/>
    </source>
</evidence>
<dbReference type="EMBL" id="AP017655">
    <property type="protein sequence ID" value="BAV63150.1"/>
    <property type="molecule type" value="Genomic_DNA"/>
</dbReference>
<dbReference type="RefSeq" id="WP_048575797.1">
    <property type="nucleotide sequence ID" value="NZ_AP017655.1"/>
</dbReference>
<protein>
    <recommendedName>
        <fullName evidence="4">ATP-binding protein</fullName>
    </recommendedName>
</protein>
<dbReference type="Proteomes" id="UP000218272">
    <property type="component" value="Chromosome SCLO_1"/>
</dbReference>
<accession>A0A1E1EY19</accession>
<sequence length="182" mass="19688">MSFSTSTRTTSGRSGFTQADEPPGPLDTILRELFRIAQRAGACRIHVETFDYEGRPTLSVLDNGSGIDSPRALLALDAFGWRAARLRSQPSSGLALSSLVGRHTIVRSGPDETEPAWSVTIPAEAWTGEAPIAVEPDGGLCGTNIMVEIPEEWRPGLEDAVAAAARHVPMHVFFHARWKNPD</sequence>
<dbReference type="OrthoDB" id="7596930at2"/>
<feature type="region of interest" description="Disordered" evidence="1">
    <location>
        <begin position="1"/>
        <end position="24"/>
    </location>
</feature>
<gene>
    <name evidence="2" type="ORF">SCLO_1001100</name>
</gene>
<dbReference type="AlphaFoldDB" id="A0A1E1EY19"/>
<proteinExistence type="predicted"/>
<dbReference type="KEGG" id="sclo:SCLO_1001100"/>
<evidence type="ECO:0000313" key="3">
    <source>
        <dbReference type="Proteomes" id="UP000218272"/>
    </source>
</evidence>
<dbReference type="InterPro" id="IPR036890">
    <property type="entry name" value="HATPase_C_sf"/>
</dbReference>
<keyword evidence="3" id="KW-1185">Reference proteome</keyword>